<dbReference type="OrthoDB" id="3268930at2"/>
<evidence type="ECO:0000259" key="2">
    <source>
        <dbReference type="Pfam" id="PF25583"/>
    </source>
</evidence>
<dbReference type="PANTHER" id="PTHR34580">
    <property type="match status" value="1"/>
</dbReference>
<proteinExistence type="predicted"/>
<accession>W6JVG6</accession>
<reference evidence="3 4" key="1">
    <citation type="journal article" date="2013" name="ISME J.">
        <title>A metabolic model for members of the genus Tetrasphaera involved in enhanced biological phosphorus removal.</title>
        <authorList>
            <person name="Kristiansen R."/>
            <person name="Nguyen H.T.T."/>
            <person name="Saunders A.M."/>
            <person name="Nielsen J.L."/>
            <person name="Wimmer R."/>
            <person name="Le V.Q."/>
            <person name="McIlroy S.J."/>
            <person name="Petrovski S."/>
            <person name="Seviour R.J."/>
            <person name="Calteau A."/>
            <person name="Nielsen K.L."/>
            <person name="Nielsen P.H."/>
        </authorList>
    </citation>
    <scope>NUCLEOTIDE SEQUENCE [LARGE SCALE GENOMIC DNA]</scope>
    <source>
        <strain evidence="3 4">Ben110</strain>
    </source>
</reference>
<dbReference type="RefSeq" id="WP_048698041.1">
    <property type="nucleotide sequence ID" value="NZ_HG764815.1"/>
</dbReference>
<comment type="caution">
    <text evidence="3">The sequence shown here is derived from an EMBL/GenBank/DDBJ whole genome shotgun (WGS) entry which is preliminary data.</text>
</comment>
<gene>
    <name evidence="3" type="ORF">BN11_1790007</name>
</gene>
<protein>
    <submittedName>
        <fullName evidence="3">Uncharacterized protein</fullName>
    </submittedName>
</protein>
<name>W6JVG6_9MICO</name>
<dbReference type="STRING" id="1193182.BN11_1790007"/>
<evidence type="ECO:0000313" key="4">
    <source>
        <dbReference type="Proteomes" id="UP000035763"/>
    </source>
</evidence>
<dbReference type="Proteomes" id="UP000035763">
    <property type="component" value="Unassembled WGS sequence"/>
</dbReference>
<dbReference type="AlphaFoldDB" id="W6JVG6"/>
<dbReference type="InterPro" id="IPR057727">
    <property type="entry name" value="WCX_dom"/>
</dbReference>
<sequence length="328" mass="35963">MPPSNSPAAKTERLMNLVMTLLYTRRPLSRARIRETVEQYRLAPTDEAFERMFERDKEELRELGIPLATEEISAGWEDEPGYRIHARDYALPQIRFDADELAVLGLAARAWSHATLAAPAATALRKLRASGVEPDDEAFAFVEARLGTSEPAFGPLFDAVLAQAPVRFGYARPGEEAATRHVQPWGLTSQSGHWYLTGLDTDRGEPRVFRLSRISGKVTRAGKPGSYAVPADHDPVAMIRGRREGGRLDLVRLRVQSGSGNALRHRGIETAGDDGWDKVELPYSDPGDIAHELASYGASLIVEEPPAVRDAVITVLRAGADAHEEVGP</sequence>
<organism evidence="3 4">
    <name type="scientific">Nostocoides australiense Ben110</name>
    <dbReference type="NCBI Taxonomy" id="1193182"/>
    <lineage>
        <taxon>Bacteria</taxon>
        <taxon>Bacillati</taxon>
        <taxon>Actinomycetota</taxon>
        <taxon>Actinomycetes</taxon>
        <taxon>Micrococcales</taxon>
        <taxon>Intrasporangiaceae</taxon>
        <taxon>Nostocoides</taxon>
    </lineage>
</organism>
<keyword evidence="4" id="KW-1185">Reference proteome</keyword>
<feature type="domain" description="WCX" evidence="2">
    <location>
        <begin position="251"/>
        <end position="318"/>
    </location>
</feature>
<dbReference type="EMBL" id="CAJA01000089">
    <property type="protein sequence ID" value="CCH72580.1"/>
    <property type="molecule type" value="Genomic_DNA"/>
</dbReference>
<dbReference type="InterPro" id="IPR051534">
    <property type="entry name" value="CBASS_pafABC_assoc_protein"/>
</dbReference>
<dbReference type="PANTHER" id="PTHR34580:SF3">
    <property type="entry name" value="PROTEIN PAFB"/>
    <property type="match status" value="1"/>
</dbReference>
<evidence type="ECO:0000313" key="3">
    <source>
        <dbReference type="EMBL" id="CCH72580.1"/>
    </source>
</evidence>
<evidence type="ECO:0000259" key="1">
    <source>
        <dbReference type="Pfam" id="PF13280"/>
    </source>
</evidence>
<feature type="domain" description="WYL" evidence="1">
    <location>
        <begin position="152"/>
        <end position="215"/>
    </location>
</feature>
<dbReference type="Pfam" id="PF25583">
    <property type="entry name" value="WCX"/>
    <property type="match status" value="1"/>
</dbReference>
<dbReference type="PROSITE" id="PS52050">
    <property type="entry name" value="WYL"/>
    <property type="match status" value="1"/>
</dbReference>
<dbReference type="InterPro" id="IPR026881">
    <property type="entry name" value="WYL_dom"/>
</dbReference>
<dbReference type="Pfam" id="PF13280">
    <property type="entry name" value="WYL"/>
    <property type="match status" value="1"/>
</dbReference>